<dbReference type="PANTHER" id="PTHR37305:SF1">
    <property type="entry name" value="MEMBRANE PROTEIN"/>
    <property type="match status" value="1"/>
</dbReference>
<comment type="caution">
    <text evidence="2">The sequence shown here is derived from an EMBL/GenBank/DDBJ whole genome shotgun (WGS) entry which is preliminary data.</text>
</comment>
<evidence type="ECO:0000256" key="1">
    <source>
        <dbReference type="SAM" id="Phobius"/>
    </source>
</evidence>
<feature type="transmembrane region" description="Helical" evidence="1">
    <location>
        <begin position="245"/>
        <end position="268"/>
    </location>
</feature>
<dbReference type="Proteomes" id="UP000295244">
    <property type="component" value="Unassembled WGS sequence"/>
</dbReference>
<feature type="transmembrane region" description="Helical" evidence="1">
    <location>
        <begin position="46"/>
        <end position="69"/>
    </location>
</feature>
<dbReference type="PANTHER" id="PTHR37305">
    <property type="entry name" value="INTEGRAL MEMBRANE PROTEIN-RELATED"/>
    <property type="match status" value="1"/>
</dbReference>
<accession>A0A4R1BSU8</accession>
<organism evidence="2 3">
    <name type="scientific">Rubrobacter taiwanensis</name>
    <dbReference type="NCBI Taxonomy" id="185139"/>
    <lineage>
        <taxon>Bacteria</taxon>
        <taxon>Bacillati</taxon>
        <taxon>Actinomycetota</taxon>
        <taxon>Rubrobacteria</taxon>
        <taxon>Rubrobacterales</taxon>
        <taxon>Rubrobacteraceae</taxon>
        <taxon>Rubrobacter</taxon>
    </lineage>
</organism>
<dbReference type="GO" id="GO:0140359">
    <property type="term" value="F:ABC-type transporter activity"/>
    <property type="evidence" value="ECO:0007669"/>
    <property type="project" value="InterPro"/>
</dbReference>
<feature type="transmembrane region" description="Helical" evidence="1">
    <location>
        <begin position="172"/>
        <end position="194"/>
    </location>
</feature>
<feature type="transmembrane region" description="Helical" evidence="1">
    <location>
        <begin position="142"/>
        <end position="166"/>
    </location>
</feature>
<dbReference type="AlphaFoldDB" id="A0A4R1BSU8"/>
<dbReference type="RefSeq" id="WP_132687213.1">
    <property type="nucleotide sequence ID" value="NZ_SKBU01000001.1"/>
</dbReference>
<protein>
    <submittedName>
        <fullName evidence="2">ABC transporter permease</fullName>
    </submittedName>
</protein>
<sequence>MEASERAETLRGETADSAALRPANEPLNGFRNLIEKENLEWKRGPALIAHGAIWMLIVALISAAVAFIRGEMEPTYSPADINRAGALMFFVLGSVASVIAVVAKTQGAIIGEKQLGTAPWILSKPASRRAFVLAKLVVHYRWLLTVTLLFPAIVFYVLCAGISTLPQPPLRFLAGFGILALGLFFYLSLSLFLGTVFESRGPLAGCVFGFMVAGFMIANYAPWLTAAFPWLFFQSGFYLVVDGFIPTYGIISIPATALWSALFVFLALRRFERAEL</sequence>
<dbReference type="EMBL" id="SKBU01000001">
    <property type="protein sequence ID" value="TCJ20761.1"/>
    <property type="molecule type" value="Genomic_DNA"/>
</dbReference>
<gene>
    <name evidence="2" type="ORF">E0L93_00600</name>
</gene>
<dbReference type="OrthoDB" id="5242241at2"/>
<dbReference type="GO" id="GO:0005886">
    <property type="term" value="C:plasma membrane"/>
    <property type="evidence" value="ECO:0007669"/>
    <property type="project" value="UniProtKB-SubCell"/>
</dbReference>
<feature type="transmembrane region" description="Helical" evidence="1">
    <location>
        <begin position="206"/>
        <end position="233"/>
    </location>
</feature>
<reference evidence="2 3" key="1">
    <citation type="submission" date="2019-03" db="EMBL/GenBank/DDBJ databases">
        <title>Whole genome sequence of a novel Rubrobacter taiwanensis strain, isolated from Yellowstone National Park.</title>
        <authorList>
            <person name="Freed S."/>
            <person name="Ramaley R.F."/>
            <person name="Kyndt J.A."/>
        </authorList>
    </citation>
    <scope>NUCLEOTIDE SEQUENCE [LARGE SCALE GENOMIC DNA]</scope>
    <source>
        <strain evidence="2 3">Yellowstone</strain>
    </source>
</reference>
<evidence type="ECO:0000313" key="3">
    <source>
        <dbReference type="Proteomes" id="UP000295244"/>
    </source>
</evidence>
<keyword evidence="3" id="KW-1185">Reference proteome</keyword>
<keyword evidence="1" id="KW-0472">Membrane</keyword>
<proteinExistence type="predicted"/>
<keyword evidence="1" id="KW-0812">Transmembrane</keyword>
<keyword evidence="1" id="KW-1133">Transmembrane helix</keyword>
<name>A0A4R1BSU8_9ACTN</name>
<feature type="transmembrane region" description="Helical" evidence="1">
    <location>
        <begin position="81"/>
        <end position="103"/>
    </location>
</feature>
<evidence type="ECO:0000313" key="2">
    <source>
        <dbReference type="EMBL" id="TCJ20761.1"/>
    </source>
</evidence>